<feature type="transmembrane region" description="Helical" evidence="1">
    <location>
        <begin position="136"/>
        <end position="159"/>
    </location>
</feature>
<feature type="transmembrane region" description="Helical" evidence="1">
    <location>
        <begin position="16"/>
        <end position="37"/>
    </location>
</feature>
<evidence type="ECO:0000313" key="3">
    <source>
        <dbReference type="WBParaSite" id="PTRK_0000546175.1"/>
    </source>
</evidence>
<accession>A0A0N4ZD39</accession>
<keyword evidence="1" id="KW-0812">Transmembrane</keyword>
<sequence>MKNKFKVIMDPRSTTSFIAVIVFAVACFITGFILRIIGASKDFICIASSNQSQIGTAATAINSFGALIVAVLCHITGIILQIVGRNEKDPCLGKAYNSPIGIGSIILSFIANFIFFIFVIYGIFRGCSSPKNEMPSAALILMIILNICFELFSIILLSTALTDNKCTVGKAIYGSIIDLFGSLLVSIYLFSRCCLASS</sequence>
<protein>
    <submittedName>
        <fullName evidence="3">MARVEL domain-containing protein</fullName>
    </submittedName>
</protein>
<proteinExistence type="predicted"/>
<dbReference type="PROSITE" id="PS51257">
    <property type="entry name" value="PROKAR_LIPOPROTEIN"/>
    <property type="match status" value="1"/>
</dbReference>
<reference evidence="3" key="1">
    <citation type="submission" date="2017-02" db="UniProtKB">
        <authorList>
            <consortium name="WormBaseParasite"/>
        </authorList>
    </citation>
    <scope>IDENTIFICATION</scope>
</reference>
<evidence type="ECO:0000313" key="2">
    <source>
        <dbReference type="Proteomes" id="UP000038045"/>
    </source>
</evidence>
<keyword evidence="1" id="KW-1133">Transmembrane helix</keyword>
<feature type="transmembrane region" description="Helical" evidence="1">
    <location>
        <begin position="58"/>
        <end position="80"/>
    </location>
</feature>
<keyword evidence="1" id="KW-0472">Membrane</keyword>
<feature type="transmembrane region" description="Helical" evidence="1">
    <location>
        <begin position="171"/>
        <end position="190"/>
    </location>
</feature>
<name>A0A0N4ZD39_PARTI</name>
<evidence type="ECO:0000256" key="1">
    <source>
        <dbReference type="SAM" id="Phobius"/>
    </source>
</evidence>
<dbReference type="Proteomes" id="UP000038045">
    <property type="component" value="Unplaced"/>
</dbReference>
<feature type="transmembrane region" description="Helical" evidence="1">
    <location>
        <begin position="100"/>
        <end position="124"/>
    </location>
</feature>
<keyword evidence="2" id="KW-1185">Reference proteome</keyword>
<dbReference type="WBParaSite" id="PTRK_0000546175.1">
    <property type="protein sequence ID" value="PTRK_0000546175.1"/>
    <property type="gene ID" value="PTRK_0000546175"/>
</dbReference>
<organism evidence="2 3">
    <name type="scientific">Parastrongyloides trichosuri</name>
    <name type="common">Possum-specific nematode worm</name>
    <dbReference type="NCBI Taxonomy" id="131310"/>
    <lineage>
        <taxon>Eukaryota</taxon>
        <taxon>Metazoa</taxon>
        <taxon>Ecdysozoa</taxon>
        <taxon>Nematoda</taxon>
        <taxon>Chromadorea</taxon>
        <taxon>Rhabditida</taxon>
        <taxon>Tylenchina</taxon>
        <taxon>Panagrolaimomorpha</taxon>
        <taxon>Strongyloidoidea</taxon>
        <taxon>Strongyloididae</taxon>
        <taxon>Parastrongyloides</taxon>
    </lineage>
</organism>
<dbReference type="AlphaFoldDB" id="A0A0N4ZD39"/>